<evidence type="ECO:0000256" key="3">
    <source>
        <dbReference type="ARBA" id="ARBA00022519"/>
    </source>
</evidence>
<keyword evidence="15" id="KW-1185">Reference proteome</keyword>
<evidence type="ECO:0000256" key="9">
    <source>
        <dbReference type="ARBA" id="ARBA00040743"/>
    </source>
</evidence>
<evidence type="ECO:0000256" key="2">
    <source>
        <dbReference type="ARBA" id="ARBA00022475"/>
    </source>
</evidence>
<keyword evidence="7" id="KW-0143">Chaperone</keyword>
<keyword evidence="6 12" id="KW-0472">Membrane</keyword>
<dbReference type="Pfam" id="PF00639">
    <property type="entry name" value="Rotamase"/>
    <property type="match status" value="1"/>
</dbReference>
<evidence type="ECO:0000256" key="6">
    <source>
        <dbReference type="ARBA" id="ARBA00023136"/>
    </source>
</evidence>
<accession>A0ABU3B8F6</accession>
<keyword evidence="11" id="KW-0697">Rotamase</keyword>
<gene>
    <name evidence="14" type="ORF">RM531_09715</name>
</gene>
<dbReference type="PANTHER" id="PTHR47529:SF1">
    <property type="entry name" value="PERIPLASMIC CHAPERONE PPID"/>
    <property type="match status" value="1"/>
</dbReference>
<feature type="transmembrane region" description="Helical" evidence="12">
    <location>
        <begin position="12"/>
        <end position="34"/>
    </location>
</feature>
<dbReference type="SUPFAM" id="SSF54534">
    <property type="entry name" value="FKBP-like"/>
    <property type="match status" value="1"/>
</dbReference>
<keyword evidence="11" id="KW-0413">Isomerase</keyword>
<dbReference type="Pfam" id="PF13145">
    <property type="entry name" value="Rotamase_2"/>
    <property type="match status" value="1"/>
</dbReference>
<dbReference type="InterPro" id="IPR000297">
    <property type="entry name" value="PPIase_PpiC"/>
</dbReference>
<evidence type="ECO:0000256" key="8">
    <source>
        <dbReference type="ARBA" id="ARBA00038408"/>
    </source>
</evidence>
<comment type="caution">
    <text evidence="14">The sequence shown here is derived from an EMBL/GenBank/DDBJ whole genome shotgun (WGS) entry which is preliminary data.</text>
</comment>
<evidence type="ECO:0000313" key="14">
    <source>
        <dbReference type="EMBL" id="MDT0618754.1"/>
    </source>
</evidence>
<dbReference type="Proteomes" id="UP001259982">
    <property type="component" value="Unassembled WGS sequence"/>
</dbReference>
<dbReference type="Gene3D" id="1.10.4030.10">
    <property type="entry name" value="Porin chaperone SurA, peptide-binding domain"/>
    <property type="match status" value="1"/>
</dbReference>
<dbReference type="Pfam" id="PF13624">
    <property type="entry name" value="SurA_N_3"/>
    <property type="match status" value="1"/>
</dbReference>
<dbReference type="Gene3D" id="3.10.50.40">
    <property type="match status" value="1"/>
</dbReference>
<evidence type="ECO:0000256" key="10">
    <source>
        <dbReference type="ARBA" id="ARBA00042775"/>
    </source>
</evidence>
<dbReference type="InterPro" id="IPR052029">
    <property type="entry name" value="PpiD_chaperone"/>
</dbReference>
<proteinExistence type="inferred from homology"/>
<dbReference type="PANTHER" id="PTHR47529">
    <property type="entry name" value="PEPTIDYL-PROLYL CIS-TRANS ISOMERASE D"/>
    <property type="match status" value="1"/>
</dbReference>
<dbReference type="InterPro" id="IPR027304">
    <property type="entry name" value="Trigger_fact/SurA_dom_sf"/>
</dbReference>
<organism evidence="14 15">
    <name type="scientific">Spectribacter acetivorans</name>
    <dbReference type="NCBI Taxonomy" id="3075603"/>
    <lineage>
        <taxon>Bacteria</taxon>
        <taxon>Pseudomonadati</taxon>
        <taxon>Pseudomonadota</taxon>
        <taxon>Gammaproteobacteria</taxon>
        <taxon>Salinisphaerales</taxon>
        <taxon>Salinisphaeraceae</taxon>
        <taxon>Spectribacter</taxon>
    </lineage>
</organism>
<keyword evidence="5 12" id="KW-1133">Transmembrane helix</keyword>
<comment type="similarity">
    <text evidence="8">Belongs to the PpiD chaperone family.</text>
</comment>
<dbReference type="EMBL" id="JAVRHY010000007">
    <property type="protein sequence ID" value="MDT0618754.1"/>
    <property type="molecule type" value="Genomic_DNA"/>
</dbReference>
<evidence type="ECO:0000256" key="1">
    <source>
        <dbReference type="ARBA" id="ARBA00004382"/>
    </source>
</evidence>
<comment type="subcellular location">
    <subcellularLocation>
        <location evidence="1">Cell inner membrane</location>
        <topology evidence="1">Single-pass type II membrane protein</topology>
        <orientation evidence="1">Periplasmic side</orientation>
    </subcellularLocation>
</comment>
<evidence type="ECO:0000259" key="13">
    <source>
        <dbReference type="PROSITE" id="PS50198"/>
    </source>
</evidence>
<dbReference type="RefSeq" id="WP_311658946.1">
    <property type="nucleotide sequence ID" value="NZ_JAVRHY010000007.1"/>
</dbReference>
<dbReference type="PROSITE" id="PS50198">
    <property type="entry name" value="PPIC_PPIASE_2"/>
    <property type="match status" value="1"/>
</dbReference>
<evidence type="ECO:0000256" key="5">
    <source>
        <dbReference type="ARBA" id="ARBA00022989"/>
    </source>
</evidence>
<evidence type="ECO:0000256" key="7">
    <source>
        <dbReference type="ARBA" id="ARBA00023186"/>
    </source>
</evidence>
<evidence type="ECO:0000313" key="15">
    <source>
        <dbReference type="Proteomes" id="UP001259982"/>
    </source>
</evidence>
<feature type="domain" description="PpiC" evidence="13">
    <location>
        <begin position="266"/>
        <end position="366"/>
    </location>
</feature>
<keyword evidence="3" id="KW-0997">Cell inner membrane</keyword>
<evidence type="ECO:0000256" key="12">
    <source>
        <dbReference type="SAM" id="Phobius"/>
    </source>
</evidence>
<evidence type="ECO:0000256" key="11">
    <source>
        <dbReference type="PROSITE-ProRule" id="PRU00278"/>
    </source>
</evidence>
<dbReference type="SUPFAM" id="SSF109998">
    <property type="entry name" value="Triger factor/SurA peptide-binding domain-like"/>
    <property type="match status" value="1"/>
</dbReference>
<protein>
    <recommendedName>
        <fullName evidence="9">Periplasmic chaperone PpiD</fullName>
    </recommendedName>
    <alternativeName>
        <fullName evidence="10">Periplasmic folding chaperone</fullName>
    </alternativeName>
</protein>
<sequence length="638" mass="70764">MLQRIRDKSSGPVAYAIVGLIALVFSVWGVGSYFTQSANPAVATVGGTDITKYELQRAYDQRYQRLQQLMGENFDHNVIEPKRFRRTVLENLIQQELLVQYAQDNRIRVTDQGLLQALRGDERFQVDGNFSPDRYRALLSQAGISAAAFEAGLRNDLQSSQLREAVLATGFVTDPLVQQAHRLSNQERELSYLSFSPDAFRDEVSIGEGEVEAYYRDHPDAFMRDQRVKLAYVSLDRSELEVAEAPDDEFLRTLYEQEKEARFKSPERRKARHILIREDGDTDAEAARAEIQALADQLEQGDVDFADLASEHSDDQGTAEDGGSLDWVTRGSMVAPFEKALFDLEPGSISNPVKTEFGWHLIKLEEVDPAEVKPFDDAEVQDELLSLYRSQERQERFKQLSEELDALAFEAPQSLDTIAKELDLEIQTTGWVTPDGGTGLGGNEAVVEAAFSDAVLKDGLNSTPISLSGDRLVVVRVAENEPAARLPLAEVRDQIRERIRDEAAARLTAERAQEVLDQLESGDSSLEDLAEQSPGDLVTPGWIARDGGSSVSGAIREAAFSLPQPADGEVSRQLVSLANGSQAVVLVSGVRVPDNLDESTRGTLVSRIEGRLAGLEYAVMRRAIRADYDVEIYENRLN</sequence>
<name>A0ABU3B8F6_9GAMM</name>
<reference evidence="14 15" key="1">
    <citation type="submission" date="2023-09" db="EMBL/GenBank/DDBJ databases">
        <authorList>
            <person name="Rey-Velasco X."/>
        </authorList>
    </citation>
    <scope>NUCLEOTIDE SEQUENCE [LARGE SCALE GENOMIC DNA]</scope>
    <source>
        <strain evidence="14 15">P385</strain>
    </source>
</reference>
<keyword evidence="4 12" id="KW-0812">Transmembrane</keyword>
<keyword evidence="2" id="KW-1003">Cell membrane</keyword>
<dbReference type="InterPro" id="IPR046357">
    <property type="entry name" value="PPIase_dom_sf"/>
</dbReference>
<evidence type="ECO:0000256" key="4">
    <source>
        <dbReference type="ARBA" id="ARBA00022692"/>
    </source>
</evidence>